<keyword evidence="7 8" id="KW-0472">Membrane</keyword>
<evidence type="ECO:0000256" key="6">
    <source>
        <dbReference type="ARBA" id="ARBA00022989"/>
    </source>
</evidence>
<dbReference type="Gene3D" id="1.20.81.30">
    <property type="entry name" value="Type II secretion system (T2SS), domain F"/>
    <property type="match status" value="2"/>
</dbReference>
<evidence type="ECO:0000256" key="3">
    <source>
        <dbReference type="ARBA" id="ARBA00022475"/>
    </source>
</evidence>
<sequence>LMLVFRQLATLIQARVPVVTSVETVAAQIENKYFRIVLHEIKEDIEDGMSFSEALEKHERVFDAMTVSIIRAGEVSGTLQRSIEFVANNTEKNYHLTSKVRGALFYPAFVFLIAGIVGFLVITFILPKITALIKDLNVPVPWYTSVLMNLGDFMNNYWWAVLIVVIALLGGMAYYFHSESGKKEWDRIVLKIPVFKNLAKYVYITRFAENFGALMAGGIPVVRALLITSEVVGNDVYAGIILKAAEEVKTGGSISTVFVQFPHEVPSIVTQMIRIGEETGSTSNVLEGVAQFYNQEVDTMTRNLTVLIEPLLIAVLGLGVGILTIGVLLPIYNIAGQI</sequence>
<evidence type="ECO:0000256" key="8">
    <source>
        <dbReference type="SAM" id="Phobius"/>
    </source>
</evidence>
<dbReference type="Proteomes" id="UP000321026">
    <property type="component" value="Unassembled WGS sequence"/>
</dbReference>
<dbReference type="InterPro" id="IPR003004">
    <property type="entry name" value="GspF/PilC"/>
</dbReference>
<dbReference type="FunFam" id="1.20.81.30:FF:000001">
    <property type="entry name" value="Type II secretion system protein F"/>
    <property type="match status" value="1"/>
</dbReference>
<evidence type="ECO:0000259" key="9">
    <source>
        <dbReference type="Pfam" id="PF00482"/>
    </source>
</evidence>
<dbReference type="PANTHER" id="PTHR30012">
    <property type="entry name" value="GENERAL SECRETION PATHWAY PROTEIN"/>
    <property type="match status" value="1"/>
</dbReference>
<feature type="transmembrane region" description="Helical" evidence="8">
    <location>
        <begin position="157"/>
        <end position="177"/>
    </location>
</feature>
<organism evidence="10 11">
    <name type="scientific">Candidatus Dojkabacteria bacterium</name>
    <dbReference type="NCBI Taxonomy" id="2099670"/>
    <lineage>
        <taxon>Bacteria</taxon>
        <taxon>Candidatus Dojkabacteria</taxon>
    </lineage>
</organism>
<feature type="non-terminal residue" evidence="10">
    <location>
        <position position="1"/>
    </location>
</feature>
<dbReference type="GO" id="GO:0005886">
    <property type="term" value="C:plasma membrane"/>
    <property type="evidence" value="ECO:0007669"/>
    <property type="project" value="UniProtKB-SubCell"/>
</dbReference>
<keyword evidence="3" id="KW-1003">Cell membrane</keyword>
<evidence type="ECO:0000313" key="11">
    <source>
        <dbReference type="Proteomes" id="UP000321026"/>
    </source>
</evidence>
<evidence type="ECO:0000256" key="5">
    <source>
        <dbReference type="ARBA" id="ARBA00022692"/>
    </source>
</evidence>
<keyword evidence="6 8" id="KW-1133">Transmembrane helix</keyword>
<accession>A0A5C7J9G8</accession>
<reference evidence="10 11" key="1">
    <citation type="submission" date="2018-09" db="EMBL/GenBank/DDBJ databases">
        <title>Metagenome Assembled Genomes from an Advanced Water Purification Facility.</title>
        <authorList>
            <person name="Stamps B.W."/>
            <person name="Spear J.R."/>
        </authorList>
    </citation>
    <scope>NUCLEOTIDE SEQUENCE [LARGE SCALE GENOMIC DNA]</scope>
    <source>
        <strain evidence="10">Bin_63_2</strain>
    </source>
</reference>
<proteinExistence type="inferred from homology"/>
<gene>
    <name evidence="10" type="ORF">E6Q11_02315</name>
</gene>
<dbReference type="EMBL" id="SSDS01000039">
    <property type="protein sequence ID" value="TXG77734.1"/>
    <property type="molecule type" value="Genomic_DNA"/>
</dbReference>
<dbReference type="GO" id="GO:0015628">
    <property type="term" value="P:protein secretion by the type II secretion system"/>
    <property type="evidence" value="ECO:0007669"/>
    <property type="project" value="TreeGrafter"/>
</dbReference>
<evidence type="ECO:0000313" key="10">
    <source>
        <dbReference type="EMBL" id="TXG77734.1"/>
    </source>
</evidence>
<comment type="caution">
    <text evidence="10">The sequence shown here is derived from an EMBL/GenBank/DDBJ whole genome shotgun (WGS) entry which is preliminary data.</text>
</comment>
<dbReference type="InterPro" id="IPR018076">
    <property type="entry name" value="T2SS_GspF_dom"/>
</dbReference>
<feature type="transmembrane region" description="Helical" evidence="8">
    <location>
        <begin position="311"/>
        <end position="332"/>
    </location>
</feature>
<comment type="subcellular location">
    <subcellularLocation>
        <location evidence="1">Cell inner membrane</location>
        <topology evidence="1">Multi-pass membrane protein</topology>
    </subcellularLocation>
</comment>
<dbReference type="PANTHER" id="PTHR30012:SF0">
    <property type="entry name" value="TYPE II SECRETION SYSTEM PROTEIN F-RELATED"/>
    <property type="match status" value="1"/>
</dbReference>
<dbReference type="AlphaFoldDB" id="A0A5C7J9G8"/>
<dbReference type="Pfam" id="PF00482">
    <property type="entry name" value="T2SSF"/>
    <property type="match status" value="2"/>
</dbReference>
<evidence type="ECO:0000256" key="2">
    <source>
        <dbReference type="ARBA" id="ARBA00005745"/>
    </source>
</evidence>
<evidence type="ECO:0000256" key="1">
    <source>
        <dbReference type="ARBA" id="ARBA00004429"/>
    </source>
</evidence>
<feature type="transmembrane region" description="Helical" evidence="8">
    <location>
        <begin position="104"/>
        <end position="126"/>
    </location>
</feature>
<feature type="domain" description="Type II secretion system protein GspF" evidence="9">
    <location>
        <begin position="207"/>
        <end position="330"/>
    </location>
</feature>
<comment type="similarity">
    <text evidence="2">Belongs to the GSP F family.</text>
</comment>
<feature type="domain" description="Type II secretion system protein GspF" evidence="9">
    <location>
        <begin position="5"/>
        <end position="127"/>
    </location>
</feature>
<dbReference type="PRINTS" id="PR00812">
    <property type="entry name" value="BCTERIALGSPF"/>
</dbReference>
<protein>
    <submittedName>
        <fullName evidence="10">Type II secretion system F family protein</fullName>
    </submittedName>
</protein>
<keyword evidence="5 8" id="KW-0812">Transmembrane</keyword>
<evidence type="ECO:0000256" key="4">
    <source>
        <dbReference type="ARBA" id="ARBA00022519"/>
    </source>
</evidence>
<evidence type="ECO:0000256" key="7">
    <source>
        <dbReference type="ARBA" id="ARBA00023136"/>
    </source>
</evidence>
<dbReference type="InterPro" id="IPR042094">
    <property type="entry name" value="T2SS_GspF_sf"/>
</dbReference>
<name>A0A5C7J9G8_9BACT</name>
<keyword evidence="4" id="KW-0997">Cell inner membrane</keyword>